<feature type="region of interest" description="Disordered" evidence="2">
    <location>
        <begin position="207"/>
        <end position="262"/>
    </location>
</feature>
<evidence type="ECO:0000256" key="2">
    <source>
        <dbReference type="SAM" id="MobiDB-lite"/>
    </source>
</evidence>
<feature type="compositionally biased region" description="Basic residues" evidence="2">
    <location>
        <begin position="210"/>
        <end position="219"/>
    </location>
</feature>
<keyword evidence="1" id="KW-0175">Coiled coil</keyword>
<protein>
    <submittedName>
        <fullName evidence="3">Uncharacterized protein</fullName>
    </submittedName>
</protein>
<dbReference type="EMBL" id="VEVO01000008">
    <property type="protein sequence ID" value="KAF0038205.1"/>
    <property type="molecule type" value="Genomic_DNA"/>
</dbReference>
<reference evidence="3 4" key="1">
    <citation type="submission" date="2019-06" db="EMBL/GenBank/DDBJ databases">
        <title>Draft genomes of female and male turbot (Scophthalmus maximus).</title>
        <authorList>
            <person name="Xu H."/>
            <person name="Xu X.-W."/>
            <person name="Shao C."/>
            <person name="Chen S."/>
        </authorList>
    </citation>
    <scope>NUCLEOTIDE SEQUENCE [LARGE SCALE GENOMIC DNA]</scope>
    <source>
        <strain evidence="3">Ysfricsl-2016a</strain>
        <tissue evidence="3">Blood</tissue>
    </source>
</reference>
<evidence type="ECO:0000313" key="4">
    <source>
        <dbReference type="Proteomes" id="UP000438429"/>
    </source>
</evidence>
<name>A0A6A4SZK1_SCOMX</name>
<evidence type="ECO:0000256" key="1">
    <source>
        <dbReference type="SAM" id="Coils"/>
    </source>
</evidence>
<evidence type="ECO:0000313" key="3">
    <source>
        <dbReference type="EMBL" id="KAF0038205.1"/>
    </source>
</evidence>
<proteinExistence type="predicted"/>
<sequence>MQPEAAVQQQNYPRYMMPSLHRTLQVSKKVNQQLTAANAALRGQIARLTSSWEKEKNMLVEDSDVLVARRELDKMAKTMVQSMARQRALDTENEHMALDIEAKNLDIVKLSAHLRRQEAENQELEAQILQSDDTSQDRVTALQQTLGNQQETNSEREAELQQKIRDGAERWLTMQQDSERRVSRMEEDICLLILQNKELQELVVMSNKDKAKRKKVEKKAKKEEEKRQKRERKEKKEQEKEHMKRENEKREEKQLNPPFLYP</sequence>
<dbReference type="Proteomes" id="UP000438429">
    <property type="component" value="Unassembled WGS sequence"/>
</dbReference>
<dbReference type="AlphaFoldDB" id="A0A6A4SZK1"/>
<accession>A0A6A4SZK1</accession>
<organism evidence="3 4">
    <name type="scientific">Scophthalmus maximus</name>
    <name type="common">Turbot</name>
    <name type="synonym">Psetta maxima</name>
    <dbReference type="NCBI Taxonomy" id="52904"/>
    <lineage>
        <taxon>Eukaryota</taxon>
        <taxon>Metazoa</taxon>
        <taxon>Chordata</taxon>
        <taxon>Craniata</taxon>
        <taxon>Vertebrata</taxon>
        <taxon>Euteleostomi</taxon>
        <taxon>Actinopterygii</taxon>
        <taxon>Neopterygii</taxon>
        <taxon>Teleostei</taxon>
        <taxon>Neoteleostei</taxon>
        <taxon>Acanthomorphata</taxon>
        <taxon>Carangaria</taxon>
        <taxon>Pleuronectiformes</taxon>
        <taxon>Pleuronectoidei</taxon>
        <taxon>Scophthalmidae</taxon>
        <taxon>Scophthalmus</taxon>
    </lineage>
</organism>
<gene>
    <name evidence="3" type="ORF">F2P81_008689</name>
</gene>
<comment type="caution">
    <text evidence="3">The sequence shown here is derived from an EMBL/GenBank/DDBJ whole genome shotgun (WGS) entry which is preliminary data.</text>
</comment>
<feature type="coiled-coil region" evidence="1">
    <location>
        <begin position="100"/>
        <end position="134"/>
    </location>
</feature>
<feature type="compositionally biased region" description="Basic and acidic residues" evidence="2">
    <location>
        <begin position="234"/>
        <end position="254"/>
    </location>
</feature>